<accession>A0ABS4N3H9</accession>
<sequence>MALGIGIGIGMGFGFGGFGEVDLLPRQLDLAGDNLDGLVHPFVQKSGAEVLVAVQERFCRRPQRGGAQMPVQPEDDLDRVPVATAPVMDTVDAVDGFDVMGGVDVMHGVEEQPFLQGRQRQDIEQS</sequence>
<keyword evidence="2" id="KW-1185">Reference proteome</keyword>
<organism evidence="1 2">
    <name type="scientific">Streptomyces iranensis</name>
    <dbReference type="NCBI Taxonomy" id="576784"/>
    <lineage>
        <taxon>Bacteria</taxon>
        <taxon>Bacillati</taxon>
        <taxon>Actinomycetota</taxon>
        <taxon>Actinomycetes</taxon>
        <taxon>Kitasatosporales</taxon>
        <taxon>Streptomycetaceae</taxon>
        <taxon>Streptomyces</taxon>
        <taxon>Streptomyces violaceusniger group</taxon>
    </lineage>
</organism>
<name>A0ABS4N3H9_9ACTN</name>
<evidence type="ECO:0000313" key="2">
    <source>
        <dbReference type="Proteomes" id="UP000756710"/>
    </source>
</evidence>
<dbReference type="Proteomes" id="UP000756710">
    <property type="component" value="Unassembled WGS sequence"/>
</dbReference>
<comment type="caution">
    <text evidence="1">The sequence shown here is derived from an EMBL/GenBank/DDBJ whole genome shotgun (WGS) entry which is preliminary data.</text>
</comment>
<reference evidence="1 2" key="1">
    <citation type="submission" date="2021-03" db="EMBL/GenBank/DDBJ databases">
        <title>Genomic Encyclopedia of Type Strains, Phase IV (KMG-IV): sequencing the most valuable type-strain genomes for metagenomic binning, comparative biology and taxonomic classification.</title>
        <authorList>
            <person name="Goeker M."/>
        </authorList>
    </citation>
    <scope>NUCLEOTIDE SEQUENCE [LARGE SCALE GENOMIC DNA]</scope>
    <source>
        <strain evidence="1 2">DSM 41954</strain>
    </source>
</reference>
<protein>
    <submittedName>
        <fullName evidence="1">Uncharacterized protein</fullName>
    </submittedName>
</protein>
<evidence type="ECO:0000313" key="1">
    <source>
        <dbReference type="EMBL" id="MBP2066596.1"/>
    </source>
</evidence>
<gene>
    <name evidence="1" type="ORF">J2Z30_007645</name>
</gene>
<proteinExistence type="predicted"/>
<dbReference type="EMBL" id="JAGGLR010000025">
    <property type="protein sequence ID" value="MBP2066596.1"/>
    <property type="molecule type" value="Genomic_DNA"/>
</dbReference>